<organism evidence="1 2">
    <name type="scientific">Citrobacter freundii</name>
    <dbReference type="NCBI Taxonomy" id="546"/>
    <lineage>
        <taxon>Bacteria</taxon>
        <taxon>Pseudomonadati</taxon>
        <taxon>Pseudomonadota</taxon>
        <taxon>Gammaproteobacteria</taxon>
        <taxon>Enterobacterales</taxon>
        <taxon>Enterobacteriaceae</taxon>
        <taxon>Citrobacter</taxon>
        <taxon>Citrobacter freundii complex</taxon>
    </lineage>
</organism>
<gene>
    <name evidence="1" type="ORF">P7U51_000619</name>
</gene>
<sequence>MDIQEYFTKLNAESQTVFKQSISQKETLGKLHHLSSCIYEMSNVLRDPQEKIILETVSAQLESSNYSLIVGLYRQAFSSLRLALEMGLGAIYFSASKLEMHEWLDGRRDIKWSRIIDEENGVYSKRFIMAFFSDLVGDGEIYRKNAINVYRKLSEYVHGNNETWINGSIKIMYKDELFEQYCQYYQCVTESILFAATCRYAKTFDDTERESLQFLPEDFNHIVKIRELFGRS</sequence>
<dbReference type="Proteomes" id="UP001169574">
    <property type="component" value="Unassembled WGS sequence"/>
</dbReference>
<evidence type="ECO:0000313" key="1">
    <source>
        <dbReference type="EMBL" id="EMM7456167.1"/>
    </source>
</evidence>
<evidence type="ECO:0000313" key="2">
    <source>
        <dbReference type="Proteomes" id="UP001169574"/>
    </source>
</evidence>
<accession>A0AAN4ERM0</accession>
<name>A0AAN4ERM0_CITFR</name>
<protein>
    <submittedName>
        <fullName evidence="1">Uncharacterized protein</fullName>
    </submittedName>
</protein>
<proteinExistence type="predicted"/>
<comment type="caution">
    <text evidence="1">The sequence shown here is derived from an EMBL/GenBank/DDBJ whole genome shotgun (WGS) entry which is preliminary data.</text>
</comment>
<dbReference type="AlphaFoldDB" id="A0AAN4ERM0"/>
<dbReference type="EMBL" id="ABLGCN030000001">
    <property type="protein sequence ID" value="EMM7456167.1"/>
    <property type="molecule type" value="Genomic_DNA"/>
</dbReference>
<reference evidence="1" key="1">
    <citation type="submission" date="2024-02" db="EMBL/GenBank/DDBJ databases">
        <authorList>
            <consortium name="Clinical and Environmental Microbiology Branch: Whole genome sequencing antimicrobial resistance pathogens in the healthcare setting"/>
        </authorList>
    </citation>
    <scope>NUCLEOTIDE SEQUENCE</scope>
    <source>
        <strain evidence="1">Whole organism</strain>
    </source>
</reference>